<comment type="caution">
    <text evidence="3">The sequence shown here is derived from an EMBL/GenBank/DDBJ whole genome shotgun (WGS) entry which is preliminary data.</text>
</comment>
<keyword evidence="1" id="KW-0472">Membrane</keyword>
<feature type="domain" description="DUF218" evidence="2">
    <location>
        <begin position="54"/>
        <end position="176"/>
    </location>
</feature>
<sequence length="206" mass="23284">MKGAPKRFAHRRGRRWILYCLVLIAAFGFMWTGGLLWFASTLPKSVTDPLRKTDAIVVLTGGSGRLEQGFDLIEQQLAKKLFVSGVHQGVEVEELLKIFQRSPSGVTCCMTLGRAVDTVGNAAETEEWMTQQGYQSLRLVTAAYHMPRSLVEFNRVMPTIQIIPNPVFPVNFKQHDWWRWPGSAGLIVTEYNKYLVALLRSYIIPA</sequence>
<dbReference type="CDD" id="cd06259">
    <property type="entry name" value="YdcF-like"/>
    <property type="match status" value="1"/>
</dbReference>
<dbReference type="EMBL" id="VHSH01000001">
    <property type="protein sequence ID" value="TQV83398.1"/>
    <property type="molecule type" value="Genomic_DNA"/>
</dbReference>
<protein>
    <submittedName>
        <fullName evidence="3">YdcF family protein</fullName>
    </submittedName>
</protein>
<dbReference type="PANTHER" id="PTHR30336">
    <property type="entry name" value="INNER MEMBRANE PROTEIN, PROBABLE PERMEASE"/>
    <property type="match status" value="1"/>
</dbReference>
<gene>
    <name evidence="3" type="ORF">FKG95_02020</name>
</gene>
<dbReference type="GO" id="GO:0043164">
    <property type="term" value="P:Gram-negative-bacterium-type cell wall biogenesis"/>
    <property type="evidence" value="ECO:0007669"/>
    <property type="project" value="TreeGrafter"/>
</dbReference>
<dbReference type="InterPro" id="IPR003848">
    <property type="entry name" value="DUF218"/>
</dbReference>
<keyword evidence="4" id="KW-1185">Reference proteome</keyword>
<dbReference type="AlphaFoldDB" id="A0A545U1Q8"/>
<evidence type="ECO:0000313" key="3">
    <source>
        <dbReference type="EMBL" id="TQV83398.1"/>
    </source>
</evidence>
<proteinExistence type="predicted"/>
<feature type="transmembrane region" description="Helical" evidence="1">
    <location>
        <begin position="16"/>
        <end position="39"/>
    </location>
</feature>
<name>A0A545U1Q8_9PROT</name>
<evidence type="ECO:0000259" key="2">
    <source>
        <dbReference type="Pfam" id="PF02698"/>
    </source>
</evidence>
<evidence type="ECO:0000313" key="4">
    <source>
        <dbReference type="Proteomes" id="UP000315252"/>
    </source>
</evidence>
<dbReference type="Pfam" id="PF02698">
    <property type="entry name" value="DUF218"/>
    <property type="match status" value="1"/>
</dbReference>
<dbReference type="Gene3D" id="3.40.50.620">
    <property type="entry name" value="HUPs"/>
    <property type="match status" value="1"/>
</dbReference>
<reference evidence="3 4" key="1">
    <citation type="submission" date="2019-06" db="EMBL/GenBank/DDBJ databases">
        <title>Whole genome sequence for Rhodospirillaceae sp. R148.</title>
        <authorList>
            <person name="Wang G."/>
        </authorList>
    </citation>
    <scope>NUCLEOTIDE SEQUENCE [LARGE SCALE GENOMIC DNA]</scope>
    <source>
        <strain evidence="3 4">R148</strain>
    </source>
</reference>
<accession>A0A545U1Q8</accession>
<dbReference type="RefSeq" id="WP_142894635.1">
    <property type="nucleotide sequence ID" value="NZ_ML660052.1"/>
</dbReference>
<dbReference type="PANTHER" id="PTHR30336:SF4">
    <property type="entry name" value="ENVELOPE BIOGENESIS FACTOR ELYC"/>
    <property type="match status" value="1"/>
</dbReference>
<dbReference type="Proteomes" id="UP000315252">
    <property type="component" value="Unassembled WGS sequence"/>
</dbReference>
<organism evidence="3 4">
    <name type="scientific">Denitrobaculum tricleocarpae</name>
    <dbReference type="NCBI Taxonomy" id="2591009"/>
    <lineage>
        <taxon>Bacteria</taxon>
        <taxon>Pseudomonadati</taxon>
        <taxon>Pseudomonadota</taxon>
        <taxon>Alphaproteobacteria</taxon>
        <taxon>Rhodospirillales</taxon>
        <taxon>Rhodospirillaceae</taxon>
        <taxon>Denitrobaculum</taxon>
    </lineage>
</organism>
<dbReference type="InterPro" id="IPR014729">
    <property type="entry name" value="Rossmann-like_a/b/a_fold"/>
</dbReference>
<keyword evidence="1" id="KW-0812">Transmembrane</keyword>
<dbReference type="GO" id="GO:0005886">
    <property type="term" value="C:plasma membrane"/>
    <property type="evidence" value="ECO:0007669"/>
    <property type="project" value="TreeGrafter"/>
</dbReference>
<dbReference type="GO" id="GO:0000270">
    <property type="term" value="P:peptidoglycan metabolic process"/>
    <property type="evidence" value="ECO:0007669"/>
    <property type="project" value="TreeGrafter"/>
</dbReference>
<keyword evidence="1" id="KW-1133">Transmembrane helix</keyword>
<dbReference type="InterPro" id="IPR051599">
    <property type="entry name" value="Cell_Envelope_Assoc"/>
</dbReference>
<evidence type="ECO:0000256" key="1">
    <source>
        <dbReference type="SAM" id="Phobius"/>
    </source>
</evidence>
<dbReference type="OrthoDB" id="9812311at2"/>